<evidence type="ECO:0000313" key="1">
    <source>
        <dbReference type="EnsemblPlants" id="HORVU.MOREX.r3.3HG0306340.1.CDS1"/>
    </source>
</evidence>
<sequence>MSTSNSNLSMLPGIKIISVHLICIPGNLQAWCFGLPVNCNAYIISFRKMQGITGRDNLCTVTQFGISKRKTEKAALLSPCFFFACNANGAKHFPKENADARNHRL</sequence>
<dbReference type="Proteomes" id="UP000011116">
    <property type="component" value="Chromosome 3H"/>
</dbReference>
<accession>A0A8I6Y0D8</accession>
<reference evidence="2" key="1">
    <citation type="journal article" date="2012" name="Nature">
        <title>A physical, genetic and functional sequence assembly of the barley genome.</title>
        <authorList>
            <consortium name="The International Barley Genome Sequencing Consortium"/>
            <person name="Mayer K.F."/>
            <person name="Waugh R."/>
            <person name="Brown J.W."/>
            <person name="Schulman A."/>
            <person name="Langridge P."/>
            <person name="Platzer M."/>
            <person name="Fincher G.B."/>
            <person name="Muehlbauer G.J."/>
            <person name="Sato K."/>
            <person name="Close T.J."/>
            <person name="Wise R.P."/>
            <person name="Stein N."/>
        </authorList>
    </citation>
    <scope>NUCLEOTIDE SEQUENCE [LARGE SCALE GENOMIC DNA]</scope>
    <source>
        <strain evidence="2">cv. Morex</strain>
    </source>
</reference>
<name>A0A8I6Y0D8_HORVV</name>
<organism evidence="1 2">
    <name type="scientific">Hordeum vulgare subsp. vulgare</name>
    <name type="common">Domesticated barley</name>
    <dbReference type="NCBI Taxonomy" id="112509"/>
    <lineage>
        <taxon>Eukaryota</taxon>
        <taxon>Viridiplantae</taxon>
        <taxon>Streptophyta</taxon>
        <taxon>Embryophyta</taxon>
        <taxon>Tracheophyta</taxon>
        <taxon>Spermatophyta</taxon>
        <taxon>Magnoliopsida</taxon>
        <taxon>Liliopsida</taxon>
        <taxon>Poales</taxon>
        <taxon>Poaceae</taxon>
        <taxon>BOP clade</taxon>
        <taxon>Pooideae</taxon>
        <taxon>Triticodae</taxon>
        <taxon>Triticeae</taxon>
        <taxon>Hordeinae</taxon>
        <taxon>Hordeum</taxon>
    </lineage>
</organism>
<dbReference type="Gramene" id="HORVU.MOREX.r3.3HG0306340.1">
    <property type="protein sequence ID" value="HORVU.MOREX.r3.3HG0306340.1.CDS1"/>
    <property type="gene ID" value="HORVU.MOREX.r3.3HG0306340"/>
</dbReference>
<evidence type="ECO:0000313" key="2">
    <source>
        <dbReference type="Proteomes" id="UP000011116"/>
    </source>
</evidence>
<protein>
    <submittedName>
        <fullName evidence="1">Uncharacterized protein</fullName>
    </submittedName>
</protein>
<dbReference type="EnsemblPlants" id="HORVU.MOREX.r3.3HG0306340.1">
    <property type="protein sequence ID" value="HORVU.MOREX.r3.3HG0306340.1.CDS1"/>
    <property type="gene ID" value="HORVU.MOREX.r3.3HG0306340"/>
</dbReference>
<keyword evidence="2" id="KW-1185">Reference proteome</keyword>
<reference evidence="1" key="2">
    <citation type="submission" date="2020-10" db="EMBL/GenBank/DDBJ databases">
        <authorList>
            <person name="Scholz U."/>
            <person name="Mascher M."/>
            <person name="Fiebig A."/>
        </authorList>
    </citation>
    <scope>NUCLEOTIDE SEQUENCE [LARGE SCALE GENOMIC DNA]</scope>
    <source>
        <strain evidence="1">cv. Morex</strain>
    </source>
</reference>
<proteinExistence type="predicted"/>
<reference evidence="1" key="3">
    <citation type="submission" date="2022-01" db="UniProtKB">
        <authorList>
            <consortium name="EnsemblPlants"/>
        </authorList>
    </citation>
    <scope>IDENTIFICATION</scope>
    <source>
        <strain evidence="1">subsp. vulgare</strain>
    </source>
</reference>
<dbReference type="Gramene" id="HORVU.MOREX.r2.3HG0255870.1">
    <property type="protein sequence ID" value="HORVU.MOREX.r2.3HG0255870.1.CDS.1"/>
    <property type="gene ID" value="HORVU.MOREX.r2.3HG0255870"/>
</dbReference>
<dbReference type="AlphaFoldDB" id="A0A8I6Y0D8"/>